<protein>
    <submittedName>
        <fullName evidence="1">Uncharacterized protein</fullName>
    </submittedName>
</protein>
<comment type="caution">
    <text evidence="1">The sequence shown here is derived from an EMBL/GenBank/DDBJ whole genome shotgun (WGS) entry which is preliminary data.</text>
</comment>
<dbReference type="EMBL" id="REGN01003646">
    <property type="protein sequence ID" value="RNA21525.1"/>
    <property type="molecule type" value="Genomic_DNA"/>
</dbReference>
<evidence type="ECO:0000313" key="2">
    <source>
        <dbReference type="Proteomes" id="UP000276133"/>
    </source>
</evidence>
<dbReference type="Proteomes" id="UP000276133">
    <property type="component" value="Unassembled WGS sequence"/>
</dbReference>
<organism evidence="1 2">
    <name type="scientific">Brachionus plicatilis</name>
    <name type="common">Marine rotifer</name>
    <name type="synonym">Brachionus muelleri</name>
    <dbReference type="NCBI Taxonomy" id="10195"/>
    <lineage>
        <taxon>Eukaryota</taxon>
        <taxon>Metazoa</taxon>
        <taxon>Spiralia</taxon>
        <taxon>Gnathifera</taxon>
        <taxon>Rotifera</taxon>
        <taxon>Eurotatoria</taxon>
        <taxon>Monogononta</taxon>
        <taxon>Pseudotrocha</taxon>
        <taxon>Ploima</taxon>
        <taxon>Brachionidae</taxon>
        <taxon>Brachionus</taxon>
    </lineage>
</organism>
<reference evidence="1 2" key="1">
    <citation type="journal article" date="2018" name="Sci. Rep.">
        <title>Genomic signatures of local adaptation to the degree of environmental predictability in rotifers.</title>
        <authorList>
            <person name="Franch-Gras L."/>
            <person name="Hahn C."/>
            <person name="Garcia-Roger E.M."/>
            <person name="Carmona M.J."/>
            <person name="Serra M."/>
            <person name="Gomez A."/>
        </authorList>
    </citation>
    <scope>NUCLEOTIDE SEQUENCE [LARGE SCALE GENOMIC DNA]</scope>
    <source>
        <strain evidence="1">HYR1</strain>
    </source>
</reference>
<dbReference type="AlphaFoldDB" id="A0A3M7RE12"/>
<keyword evidence="2" id="KW-1185">Reference proteome</keyword>
<accession>A0A3M7RE12</accession>
<proteinExistence type="predicted"/>
<name>A0A3M7RE12_BRAPC</name>
<gene>
    <name evidence="1" type="ORF">BpHYR1_033820</name>
</gene>
<sequence length="86" mass="10089">MKLGKVKMSKEKNVWRIDGMFNTGIDEKKISKNSYNLSNSERKPINPQYIYPLKNNNSENRNVIINVIENSENENEVNEENDENNE</sequence>
<feature type="non-terminal residue" evidence="1">
    <location>
        <position position="86"/>
    </location>
</feature>
<evidence type="ECO:0000313" key="1">
    <source>
        <dbReference type="EMBL" id="RNA21525.1"/>
    </source>
</evidence>